<feature type="compositionally biased region" description="Low complexity" evidence="1">
    <location>
        <begin position="168"/>
        <end position="197"/>
    </location>
</feature>
<reference evidence="2" key="1">
    <citation type="journal article" date="2020" name="Stud. Mycol.">
        <title>101 Dothideomycetes genomes: a test case for predicting lifestyles and emergence of pathogens.</title>
        <authorList>
            <person name="Haridas S."/>
            <person name="Albert R."/>
            <person name="Binder M."/>
            <person name="Bloem J."/>
            <person name="Labutti K."/>
            <person name="Salamov A."/>
            <person name="Andreopoulos B."/>
            <person name="Baker S."/>
            <person name="Barry K."/>
            <person name="Bills G."/>
            <person name="Bluhm B."/>
            <person name="Cannon C."/>
            <person name="Castanera R."/>
            <person name="Culley D."/>
            <person name="Daum C."/>
            <person name="Ezra D."/>
            <person name="Gonzalez J."/>
            <person name="Henrissat B."/>
            <person name="Kuo A."/>
            <person name="Liang C."/>
            <person name="Lipzen A."/>
            <person name="Lutzoni F."/>
            <person name="Magnuson J."/>
            <person name="Mondo S."/>
            <person name="Nolan M."/>
            <person name="Ohm R."/>
            <person name="Pangilinan J."/>
            <person name="Park H.-J."/>
            <person name="Ramirez L."/>
            <person name="Alfaro M."/>
            <person name="Sun H."/>
            <person name="Tritt A."/>
            <person name="Yoshinaga Y."/>
            <person name="Zwiers L.-H."/>
            <person name="Turgeon B."/>
            <person name="Goodwin S."/>
            <person name="Spatafora J."/>
            <person name="Crous P."/>
            <person name="Grigoriev I."/>
        </authorList>
    </citation>
    <scope>NUCLEOTIDE SEQUENCE</scope>
    <source>
        <strain evidence="2">CBS 262.69</strain>
    </source>
</reference>
<feature type="compositionally biased region" description="Polar residues" evidence="1">
    <location>
        <begin position="1"/>
        <end position="27"/>
    </location>
</feature>
<evidence type="ECO:0000313" key="3">
    <source>
        <dbReference type="Proteomes" id="UP000799640"/>
    </source>
</evidence>
<feature type="region of interest" description="Disordered" evidence="1">
    <location>
        <begin position="168"/>
        <end position="217"/>
    </location>
</feature>
<dbReference type="EMBL" id="ML996701">
    <property type="protein sequence ID" value="KAF2398186.1"/>
    <property type="molecule type" value="Genomic_DNA"/>
</dbReference>
<evidence type="ECO:0000313" key="2">
    <source>
        <dbReference type="EMBL" id="KAF2398186.1"/>
    </source>
</evidence>
<feature type="region of interest" description="Disordered" evidence="1">
    <location>
        <begin position="1"/>
        <end position="96"/>
    </location>
</feature>
<name>A0A6G1HQN7_9PEZI</name>
<sequence>MASIPINSLLSPEPQSHPNNQSKQAMSTPKGKEIASREPISPPITPAVSTKDSQSQAEPCTDRDPPLYDINENPAAVPLFPPSPIPTAQASSPIPTPQEINSLVEQHIASQPLPPNVQPPTREEYSLFLNASTALFNPRVFDLYQRNPQAWSDHCEAAEQVYLQHMASNRTRTTRPTTTRAPASSSSLRRLAPARSPLEARRQGRGQLLAGPAGQDT</sequence>
<evidence type="ECO:0000256" key="1">
    <source>
        <dbReference type="SAM" id="MobiDB-lite"/>
    </source>
</evidence>
<feature type="compositionally biased region" description="Polar residues" evidence="1">
    <location>
        <begin position="86"/>
        <end position="96"/>
    </location>
</feature>
<organism evidence="2 3">
    <name type="scientific">Trichodelitschia bisporula</name>
    <dbReference type="NCBI Taxonomy" id="703511"/>
    <lineage>
        <taxon>Eukaryota</taxon>
        <taxon>Fungi</taxon>
        <taxon>Dikarya</taxon>
        <taxon>Ascomycota</taxon>
        <taxon>Pezizomycotina</taxon>
        <taxon>Dothideomycetes</taxon>
        <taxon>Dothideomycetes incertae sedis</taxon>
        <taxon>Phaeotrichales</taxon>
        <taxon>Phaeotrichaceae</taxon>
        <taxon>Trichodelitschia</taxon>
    </lineage>
</organism>
<feature type="compositionally biased region" description="Polar residues" evidence="1">
    <location>
        <begin position="47"/>
        <end position="58"/>
    </location>
</feature>
<dbReference type="AlphaFoldDB" id="A0A6G1HQN7"/>
<dbReference type="Proteomes" id="UP000799640">
    <property type="component" value="Unassembled WGS sequence"/>
</dbReference>
<protein>
    <submittedName>
        <fullName evidence="2">Uncharacterized protein</fullName>
    </submittedName>
</protein>
<proteinExistence type="predicted"/>
<accession>A0A6G1HQN7</accession>
<keyword evidence="3" id="KW-1185">Reference proteome</keyword>
<gene>
    <name evidence="2" type="ORF">EJ06DRAFT_126279</name>
</gene>